<evidence type="ECO:0000313" key="1">
    <source>
        <dbReference type="EMBL" id="CAH1446737.1"/>
    </source>
</evidence>
<keyword evidence="2" id="KW-1185">Reference proteome</keyword>
<dbReference type="EMBL" id="CAKMRJ010005523">
    <property type="protein sequence ID" value="CAH1446737.1"/>
    <property type="molecule type" value="Genomic_DNA"/>
</dbReference>
<gene>
    <name evidence="1" type="ORF">LVIROSA_LOCUS32410</name>
</gene>
<sequence length="124" mass="13969">MKQSRQSAKVAYQGLKEFVKFGKFAEIEGVQATSTPIAIVAEEHVAPSRSNLSFSFDVFDDDVDDDDDDSDDDDDDVNFRLFVPPKEQVNEAVITPVETETEINIFKQQNIPTPEQMEALIKEL</sequence>
<reference evidence="1 2" key="1">
    <citation type="submission" date="2022-01" db="EMBL/GenBank/DDBJ databases">
        <authorList>
            <person name="Xiong W."/>
            <person name="Schranz E."/>
        </authorList>
    </citation>
    <scope>NUCLEOTIDE SEQUENCE [LARGE SCALE GENOMIC DNA]</scope>
</reference>
<comment type="caution">
    <text evidence="1">The sequence shown here is derived from an EMBL/GenBank/DDBJ whole genome shotgun (WGS) entry which is preliminary data.</text>
</comment>
<organism evidence="1 2">
    <name type="scientific">Lactuca virosa</name>
    <dbReference type="NCBI Taxonomy" id="75947"/>
    <lineage>
        <taxon>Eukaryota</taxon>
        <taxon>Viridiplantae</taxon>
        <taxon>Streptophyta</taxon>
        <taxon>Embryophyta</taxon>
        <taxon>Tracheophyta</taxon>
        <taxon>Spermatophyta</taxon>
        <taxon>Magnoliopsida</taxon>
        <taxon>eudicotyledons</taxon>
        <taxon>Gunneridae</taxon>
        <taxon>Pentapetalae</taxon>
        <taxon>asterids</taxon>
        <taxon>campanulids</taxon>
        <taxon>Asterales</taxon>
        <taxon>Asteraceae</taxon>
        <taxon>Cichorioideae</taxon>
        <taxon>Cichorieae</taxon>
        <taxon>Lactucinae</taxon>
        <taxon>Lactuca</taxon>
    </lineage>
</organism>
<dbReference type="AlphaFoldDB" id="A0AAU9P954"/>
<name>A0AAU9P954_9ASTR</name>
<dbReference type="Proteomes" id="UP001157418">
    <property type="component" value="Unassembled WGS sequence"/>
</dbReference>
<evidence type="ECO:0000313" key="2">
    <source>
        <dbReference type="Proteomes" id="UP001157418"/>
    </source>
</evidence>
<accession>A0AAU9P954</accession>
<protein>
    <submittedName>
        <fullName evidence="1">Uncharacterized protein</fullName>
    </submittedName>
</protein>
<proteinExistence type="predicted"/>